<dbReference type="RefSeq" id="XP_038382821.1">
    <property type="nucleotide sequence ID" value="XM_038526893.1"/>
</dbReference>
<dbReference type="RefSeq" id="XP_038422088.1">
    <property type="nucleotide sequence ID" value="XM_038566160.1"/>
</dbReference>
<dbReference type="PRINTS" id="PR00494">
    <property type="entry name" value="FANCONICGENE"/>
</dbReference>
<dbReference type="Pfam" id="PF02106">
    <property type="entry name" value="Fanconi_C"/>
    <property type="match status" value="1"/>
</dbReference>
<sequence>MAQDSVDFSSHYQFWMQKLSVWEHASTLETQQDTCLHLPRFQEFLRQMYEVLKELNSSTIIERFPTIGQLLAKTCWNPFILAFDESQKILIWCLCCLINKEPQNSEESKLNSWTRGLLSQILSAFRFDTKEVDLFIQSLGYTPEDYCPGLLKNMVLSLVSELRENHLNGFNTQRRMVPEKIRFLSRICIPLVTLPDIEPLVEALLTYHGHETQEVLWPEFFDAVNEAFLLKKISLPTSAVVCLWLRHLPSLEKATLHLFEKLISSERNFLRRIEYFLKDSLLPEAACHPAIFRIVDEMFRYVLLETDGAPEVLAAIQVFTQCFVEALEKKNKQLKFTLKTYFPYASPSLVMVLLQHPKEIPQELWLQTLKHISEMLREIVEDQTHRSYGGPFECWFLFIHFGGWADIAAEQLVMSETESSEALLWLLAFSYSPRDGSLQRAQTMVELKAALIHLKKLFRSPTLSAKDLQAVAAESPDRDPRPALCQQLSRRLLLNFLLWAPGGHAIAWEVITLVAPTDEITHEIIGFLDQTLYRWDHLCEEAPRSRKLARELLAELHASSTSQLKTLGTLAHPRQETAHPWSRVGLASSRTTPGTEWTTQRRPVPQQLQLNCPHLTFSSGAELSHCEQSGNQSLFTNQLSSAPRQRGRRLGIRNGPPSIFHGCCFFCFWRRATRCICSPNCRERELRLLEEQPRSWMRGNPWQCDFNLKSQISMPGTQAARALGAVPHLLTAHTAHAAFCTRRVLPSAH</sequence>
<dbReference type="GO" id="GO:0036297">
    <property type="term" value="P:interstrand cross-link repair"/>
    <property type="evidence" value="ECO:0007669"/>
    <property type="project" value="InterPro"/>
</dbReference>
<organism evidence="2 3">
    <name type="scientific">Canis lupus familiaris</name>
    <name type="common">Dog</name>
    <name type="synonym">Canis familiaris</name>
    <dbReference type="NCBI Taxonomy" id="9615"/>
    <lineage>
        <taxon>Eukaryota</taxon>
        <taxon>Metazoa</taxon>
        <taxon>Chordata</taxon>
        <taxon>Craniata</taxon>
        <taxon>Vertebrata</taxon>
        <taxon>Euteleostomi</taxon>
        <taxon>Mammalia</taxon>
        <taxon>Eutheria</taxon>
        <taxon>Laurasiatheria</taxon>
        <taxon>Carnivora</taxon>
        <taxon>Caniformia</taxon>
        <taxon>Canidae</taxon>
        <taxon>Canis</taxon>
    </lineage>
</organism>
<gene>
    <name evidence="2" type="primary">FANCC</name>
</gene>
<dbReference type="GO" id="GO:0043240">
    <property type="term" value="C:Fanconi anaemia nuclear complex"/>
    <property type="evidence" value="ECO:0007669"/>
    <property type="project" value="InterPro"/>
</dbReference>
<dbReference type="RefSeq" id="XP_038510919.1">
    <property type="nucleotide sequence ID" value="XM_038654991.1"/>
</dbReference>
<dbReference type="RefSeq" id="XP_038382822.1">
    <property type="nucleotide sequence ID" value="XM_038526894.1"/>
</dbReference>
<evidence type="ECO:0000256" key="1">
    <source>
        <dbReference type="SAM" id="MobiDB-lite"/>
    </source>
</evidence>
<dbReference type="RefSeq" id="XP_038382824.1">
    <property type="nucleotide sequence ID" value="XM_038526896.1"/>
</dbReference>
<dbReference type="CTD" id="2176"/>
<reference evidence="2" key="1">
    <citation type="submission" date="2019-03" db="EMBL/GenBank/DDBJ databases">
        <authorList>
            <person name="Warren W.C."/>
            <person name="Johnson G.S."/>
        </authorList>
    </citation>
    <scope>NUCLEOTIDE SEQUENCE [LARGE SCALE GENOMIC DNA]</scope>
    <source>
        <strain evidence="2">Basenji</strain>
    </source>
</reference>
<feature type="compositionally biased region" description="Polar residues" evidence="1">
    <location>
        <begin position="588"/>
        <end position="602"/>
    </location>
</feature>
<dbReference type="Ensembl" id="ENSCAFT00030012979.1">
    <property type="protein sequence ID" value="ENSCAFP00030011344.1"/>
    <property type="gene ID" value="ENSCAFG00030007061.1"/>
</dbReference>
<dbReference type="RefSeq" id="XP_038510920.1">
    <property type="nucleotide sequence ID" value="XM_038654992.1"/>
</dbReference>
<reference evidence="2" key="2">
    <citation type="submission" date="2025-08" db="UniProtKB">
        <authorList>
            <consortium name="Ensembl"/>
        </authorList>
    </citation>
    <scope>IDENTIFICATION</scope>
</reference>
<dbReference type="RefSeq" id="XP_038510921.1">
    <property type="nucleotide sequence ID" value="XM_038654993.1"/>
</dbReference>
<dbReference type="RefSeq" id="XP_038510922.1">
    <property type="nucleotide sequence ID" value="XM_038654994.1"/>
</dbReference>
<dbReference type="RefSeq" id="XP_038422172.1">
    <property type="nucleotide sequence ID" value="XM_038566244.1"/>
</dbReference>
<dbReference type="GeneID" id="607277"/>
<dbReference type="RefSeq" id="XP_038422253.1">
    <property type="nucleotide sequence ID" value="XM_038566325.1"/>
</dbReference>
<evidence type="ECO:0000313" key="2">
    <source>
        <dbReference type="Ensembl" id="ENSCAFP00030011344.1"/>
    </source>
</evidence>
<dbReference type="RefSeq" id="XP_038382823.1">
    <property type="nucleotide sequence ID" value="XM_038526895.1"/>
</dbReference>
<dbReference type="RefSeq" id="XP_038422009.1">
    <property type="nucleotide sequence ID" value="XM_038566081.1"/>
</dbReference>
<dbReference type="AlphaFoldDB" id="A0A8C0MKN2"/>
<dbReference type="InterPro" id="IPR000686">
    <property type="entry name" value="FANCC"/>
</dbReference>
<accession>A0A8C0MKN2</accession>
<name>A0A8C0MKN2_CANLF</name>
<dbReference type="PANTHER" id="PTHR16798">
    <property type="entry name" value="FANCONI ANEMIA GROUP C PROTEIN FANCC"/>
    <property type="match status" value="1"/>
</dbReference>
<dbReference type="PANTHER" id="PTHR16798:SF0">
    <property type="entry name" value="FANCONI ANEMIA GROUP C PROTEIN"/>
    <property type="match status" value="1"/>
</dbReference>
<proteinExistence type="predicted"/>
<evidence type="ECO:0000313" key="3">
    <source>
        <dbReference type="Proteomes" id="UP000694429"/>
    </source>
</evidence>
<dbReference type="Proteomes" id="UP000694429">
    <property type="component" value="Chromosome 1"/>
</dbReference>
<dbReference type="RefSeq" id="XP_038382820.1">
    <property type="nucleotide sequence ID" value="XM_038526892.1"/>
</dbReference>
<protein>
    <submittedName>
        <fullName evidence="2">FA complementation group C</fullName>
    </submittedName>
</protein>
<feature type="region of interest" description="Disordered" evidence="1">
    <location>
        <begin position="575"/>
        <end position="602"/>
    </location>
</feature>